<sequence length="130" mass="14915">MYNILDININGNMLALPADDRLIKMAIQGKDNENYKNISNDNGDTLSADKSTDEYINAFIELNHFIKTYHKFFIYSKLFEDAKNSNDTESAAKFKKIAIDNKPALAKVNDKYVKNDLVLDLFKQQSDKLK</sequence>
<proteinExistence type="predicted"/>
<evidence type="ECO:0000313" key="2">
    <source>
        <dbReference type="Proteomes" id="UP000831859"/>
    </source>
</evidence>
<organism evidence="1 2">
    <name type="scientific">Apilactobacillus apisilvae</name>
    <dbReference type="NCBI Taxonomy" id="2923364"/>
    <lineage>
        <taxon>Bacteria</taxon>
        <taxon>Bacillati</taxon>
        <taxon>Bacillota</taxon>
        <taxon>Bacilli</taxon>
        <taxon>Lactobacillales</taxon>
        <taxon>Lactobacillaceae</taxon>
        <taxon>Apilactobacillus</taxon>
    </lineage>
</organism>
<dbReference type="Proteomes" id="UP000831859">
    <property type="component" value="Chromosome"/>
</dbReference>
<gene>
    <name evidence="1" type="ORF">MOO46_05235</name>
</gene>
<name>A0ABY4PGL6_9LACO</name>
<keyword evidence="2" id="KW-1185">Reference proteome</keyword>
<dbReference type="RefSeq" id="WP_249510638.1">
    <property type="nucleotide sequence ID" value="NZ_CP093362.1"/>
</dbReference>
<protein>
    <submittedName>
        <fullName evidence="1">Uncharacterized protein</fullName>
    </submittedName>
</protein>
<dbReference type="EMBL" id="CP093362">
    <property type="protein sequence ID" value="UQS84654.1"/>
    <property type="molecule type" value="Genomic_DNA"/>
</dbReference>
<accession>A0ABY4PGL6</accession>
<reference evidence="1 2" key="1">
    <citation type="journal article" date="2022" name="Int. J. Syst. Evol. Microbiol.">
        <title>Apilactobacillus apisilvae sp. nov., Nicolia spurrieriana gen. nov. sp. nov., Bombilactobacillus folatiphilus sp. nov. and Bombilactobacillus thymidiniphilus sp. nov., four new lactic acid bacterial isolates from stingless bees Tetragonula carbonaria and Austroplebeia australis.</title>
        <authorList>
            <person name="Oliphant S.A."/>
            <person name="Watson-Haigh N.S."/>
            <person name="Sumby K.M."/>
            <person name="Gardner J."/>
            <person name="Groom S."/>
            <person name="Jiranek V."/>
        </authorList>
    </citation>
    <scope>NUCLEOTIDE SEQUENCE [LARGE SCALE GENOMIC DNA]</scope>
    <source>
        <strain evidence="1 2">SG5_A10</strain>
    </source>
</reference>
<evidence type="ECO:0000313" key="1">
    <source>
        <dbReference type="EMBL" id="UQS84654.1"/>
    </source>
</evidence>